<dbReference type="GO" id="GO:0016020">
    <property type="term" value="C:membrane"/>
    <property type="evidence" value="ECO:0007669"/>
    <property type="project" value="UniProtKB-SubCell"/>
</dbReference>
<feature type="transmembrane region" description="Helical" evidence="6">
    <location>
        <begin position="285"/>
        <end position="307"/>
    </location>
</feature>
<keyword evidence="3 6" id="KW-1133">Transmembrane helix</keyword>
<name>A0A507R129_MONPU</name>
<feature type="signal peptide" evidence="7">
    <location>
        <begin position="1"/>
        <end position="23"/>
    </location>
</feature>
<proteinExistence type="inferred from homology"/>
<dbReference type="STRING" id="5098.A0A507R129"/>
<evidence type="ECO:0000256" key="1">
    <source>
        <dbReference type="ARBA" id="ARBA00004141"/>
    </source>
</evidence>
<evidence type="ECO:0000313" key="9">
    <source>
        <dbReference type="EMBL" id="TQB74594.1"/>
    </source>
</evidence>
<feature type="domain" description="Rhodopsin" evidence="8">
    <location>
        <begin position="68"/>
        <end position="305"/>
    </location>
</feature>
<reference evidence="9 10" key="1">
    <citation type="submission" date="2019-06" db="EMBL/GenBank/DDBJ databases">
        <title>Wine fermentation using esterase from Monascus purpureus.</title>
        <authorList>
            <person name="Geng C."/>
            <person name="Zhang Y."/>
        </authorList>
    </citation>
    <scope>NUCLEOTIDE SEQUENCE [LARGE SCALE GENOMIC DNA]</scope>
    <source>
        <strain evidence="9">HQ1</strain>
    </source>
</reference>
<accession>A0A507R129</accession>
<evidence type="ECO:0000256" key="4">
    <source>
        <dbReference type="ARBA" id="ARBA00023136"/>
    </source>
</evidence>
<evidence type="ECO:0000256" key="3">
    <source>
        <dbReference type="ARBA" id="ARBA00022989"/>
    </source>
</evidence>
<dbReference type="Pfam" id="PF20684">
    <property type="entry name" value="Fung_rhodopsin"/>
    <property type="match status" value="1"/>
</dbReference>
<dbReference type="Proteomes" id="UP000319663">
    <property type="component" value="Unassembled WGS sequence"/>
</dbReference>
<dbReference type="InterPro" id="IPR052337">
    <property type="entry name" value="SAT4-like"/>
</dbReference>
<comment type="similarity">
    <text evidence="5">Belongs to the SAT4 family.</text>
</comment>
<evidence type="ECO:0000256" key="5">
    <source>
        <dbReference type="ARBA" id="ARBA00038359"/>
    </source>
</evidence>
<dbReference type="EMBL" id="VIFY01000029">
    <property type="protein sequence ID" value="TQB74594.1"/>
    <property type="molecule type" value="Genomic_DNA"/>
</dbReference>
<protein>
    <recommendedName>
        <fullName evidence="8">Rhodopsin domain-containing protein</fullName>
    </recommendedName>
</protein>
<keyword evidence="4 6" id="KW-0472">Membrane</keyword>
<evidence type="ECO:0000256" key="2">
    <source>
        <dbReference type="ARBA" id="ARBA00022692"/>
    </source>
</evidence>
<gene>
    <name evidence="9" type="ORF">MPDQ_004443</name>
</gene>
<organism evidence="9 10">
    <name type="scientific">Monascus purpureus</name>
    <name type="common">Red mold</name>
    <name type="synonym">Monascus anka</name>
    <dbReference type="NCBI Taxonomy" id="5098"/>
    <lineage>
        <taxon>Eukaryota</taxon>
        <taxon>Fungi</taxon>
        <taxon>Dikarya</taxon>
        <taxon>Ascomycota</taxon>
        <taxon>Pezizomycotina</taxon>
        <taxon>Eurotiomycetes</taxon>
        <taxon>Eurotiomycetidae</taxon>
        <taxon>Eurotiales</taxon>
        <taxon>Aspergillaceae</taxon>
        <taxon>Monascus</taxon>
    </lineage>
</organism>
<evidence type="ECO:0000259" key="8">
    <source>
        <dbReference type="Pfam" id="PF20684"/>
    </source>
</evidence>
<dbReference type="AlphaFoldDB" id="A0A507R129"/>
<comment type="subcellular location">
    <subcellularLocation>
        <location evidence="1">Membrane</location>
        <topology evidence="1">Multi-pass membrane protein</topology>
    </subcellularLocation>
</comment>
<feature type="transmembrane region" description="Helical" evidence="6">
    <location>
        <begin position="50"/>
        <end position="73"/>
    </location>
</feature>
<sequence length="387" mass="43246">MKLSLAIVTFLWHTLCSLTGALGSQSPLPAATHDINTSCGVPVQDQSKTFSGVTIAFTILAAVSVILRISLKLSYMRTDIGLDDYLIVISMLGGIAYCALNEAGLVPNGLGKSEWSLSFDQITRVQIYLYATAALYVFDVAVTKLSMLAFYGRLFPTLVVQHLARGTFAFVVLWGTAYGFFSLFQCRPVSYFWTEWDGEHSGKCVGSLRVILSHASLGIAIDVWMIIIPLWQLARLNMDWKKKMGVVLMFLVGTFVTVVSIIRLVEIANASHQTDPIFDQWRTSMWSTLEIYTGIICTCMPAMRLAIFRGAKYVRRRTASVGSGLKKYTRTIERRQQSLISGEDKGVIMLSRTLDVQYQDIEDNRIYPMQDIETAQGREVHSTQNLV</sequence>
<keyword evidence="7" id="KW-0732">Signal</keyword>
<evidence type="ECO:0000256" key="7">
    <source>
        <dbReference type="SAM" id="SignalP"/>
    </source>
</evidence>
<evidence type="ECO:0000313" key="10">
    <source>
        <dbReference type="Proteomes" id="UP000319663"/>
    </source>
</evidence>
<dbReference type="PANTHER" id="PTHR33048:SF143">
    <property type="entry name" value="EXTRACELLULAR MEMBRANE PROTEIN CFEM DOMAIN-CONTAINING PROTEIN-RELATED"/>
    <property type="match status" value="1"/>
</dbReference>
<evidence type="ECO:0000256" key="6">
    <source>
        <dbReference type="SAM" id="Phobius"/>
    </source>
</evidence>
<feature type="transmembrane region" description="Helical" evidence="6">
    <location>
        <begin position="211"/>
        <end position="234"/>
    </location>
</feature>
<feature type="transmembrane region" description="Helical" evidence="6">
    <location>
        <begin position="127"/>
        <end position="151"/>
    </location>
</feature>
<feature type="chain" id="PRO_5021263810" description="Rhodopsin domain-containing protein" evidence="7">
    <location>
        <begin position="24"/>
        <end position="387"/>
    </location>
</feature>
<feature type="transmembrane region" description="Helical" evidence="6">
    <location>
        <begin position="85"/>
        <end position="107"/>
    </location>
</feature>
<keyword evidence="2 6" id="KW-0812">Transmembrane</keyword>
<feature type="transmembrane region" description="Helical" evidence="6">
    <location>
        <begin position="246"/>
        <end position="265"/>
    </location>
</feature>
<comment type="caution">
    <text evidence="9">The sequence shown here is derived from an EMBL/GenBank/DDBJ whole genome shotgun (WGS) entry which is preliminary data.</text>
</comment>
<dbReference type="PANTHER" id="PTHR33048">
    <property type="entry name" value="PTH11-LIKE INTEGRAL MEMBRANE PROTEIN (AFU_ORTHOLOGUE AFUA_5G11245)"/>
    <property type="match status" value="1"/>
</dbReference>
<dbReference type="InterPro" id="IPR049326">
    <property type="entry name" value="Rhodopsin_dom_fungi"/>
</dbReference>
<feature type="transmembrane region" description="Helical" evidence="6">
    <location>
        <begin position="163"/>
        <end position="184"/>
    </location>
</feature>
<keyword evidence="10" id="KW-1185">Reference proteome</keyword>